<dbReference type="PANTHER" id="PTHR31480">
    <property type="entry name" value="BIFUNCTIONAL LYCOPENE CYCLASE/PHYTOENE SYNTHASE"/>
    <property type="match status" value="1"/>
</dbReference>
<organism evidence="1 2">
    <name type="scientific">Pelagibius litoralis</name>
    <dbReference type="NCBI Taxonomy" id="374515"/>
    <lineage>
        <taxon>Bacteria</taxon>
        <taxon>Pseudomonadati</taxon>
        <taxon>Pseudomonadota</taxon>
        <taxon>Alphaproteobacteria</taxon>
        <taxon>Rhodospirillales</taxon>
        <taxon>Rhodovibrionaceae</taxon>
        <taxon>Pelagibius</taxon>
    </lineage>
</organism>
<dbReference type="AlphaFoldDB" id="A0A967CAN9"/>
<dbReference type="Pfam" id="PF00494">
    <property type="entry name" value="SQS_PSY"/>
    <property type="match status" value="1"/>
</dbReference>
<keyword evidence="2" id="KW-1185">Reference proteome</keyword>
<gene>
    <name evidence="1" type="ORF">HBA54_03045</name>
</gene>
<evidence type="ECO:0000313" key="2">
    <source>
        <dbReference type="Proteomes" id="UP000761264"/>
    </source>
</evidence>
<dbReference type="Gene3D" id="1.10.600.10">
    <property type="entry name" value="Farnesyl Diphosphate Synthase"/>
    <property type="match status" value="1"/>
</dbReference>
<name>A0A967CAN9_9PROT</name>
<dbReference type="InterPro" id="IPR002060">
    <property type="entry name" value="Squ/phyt_synthse"/>
</dbReference>
<comment type="caution">
    <text evidence="1">The sequence shown here is derived from an EMBL/GenBank/DDBJ whole genome shotgun (WGS) entry which is preliminary data.</text>
</comment>
<dbReference type="RefSeq" id="WP_167221239.1">
    <property type="nucleotide sequence ID" value="NZ_JAAQPH010000002.1"/>
</dbReference>
<dbReference type="Proteomes" id="UP000761264">
    <property type="component" value="Unassembled WGS sequence"/>
</dbReference>
<dbReference type="GO" id="GO:0016765">
    <property type="term" value="F:transferase activity, transferring alkyl or aryl (other than methyl) groups"/>
    <property type="evidence" value="ECO:0007669"/>
    <property type="project" value="UniProtKB-ARBA"/>
</dbReference>
<evidence type="ECO:0000313" key="1">
    <source>
        <dbReference type="EMBL" id="NIA67559.1"/>
    </source>
</evidence>
<sequence length="279" mass="30878">MTALPGYVESLRQHDRDRYQTCLFAPARAREHLFALYAFNYEIAKTAEVVSEVMLGHIRLQWWRESLEGIYAGTPRSHEVVEPLARAVAAAGLRQEDLEALVTAREFDLEEEPPADLAALEHYARGTSGVLQQLALKVLAVESAGAEEAAEQVGIAWALVGLLRAVPFHARQKRLYLPVDLCHAADLHAGPIFELQSSDALAEVSRAIAQAATAHLEKARVAAGSVPRKAIPALLLAPLADHHLKRLAKVGHDPFHPDLQQEAPGQIWRLAWWAWRGRY</sequence>
<reference evidence="1" key="1">
    <citation type="submission" date="2020-03" db="EMBL/GenBank/DDBJ databases">
        <title>Genome of Pelagibius litoralis DSM 21314T.</title>
        <authorList>
            <person name="Wang G."/>
        </authorList>
    </citation>
    <scope>NUCLEOTIDE SEQUENCE</scope>
    <source>
        <strain evidence="1">DSM 21314</strain>
    </source>
</reference>
<dbReference type="EMBL" id="JAAQPH010000002">
    <property type="protein sequence ID" value="NIA67559.1"/>
    <property type="molecule type" value="Genomic_DNA"/>
</dbReference>
<dbReference type="SUPFAM" id="SSF48576">
    <property type="entry name" value="Terpenoid synthases"/>
    <property type="match status" value="1"/>
</dbReference>
<proteinExistence type="predicted"/>
<accession>A0A967CAN9</accession>
<dbReference type="InterPro" id="IPR008949">
    <property type="entry name" value="Isoprenoid_synthase_dom_sf"/>
</dbReference>
<protein>
    <submittedName>
        <fullName evidence="1">Squalene/phytoene synthase family protein</fullName>
    </submittedName>
</protein>